<evidence type="ECO:0000259" key="1">
    <source>
        <dbReference type="SMART" id="SM01214"/>
    </source>
</evidence>
<dbReference type="Proteomes" id="UP000281553">
    <property type="component" value="Unassembled WGS sequence"/>
</dbReference>
<dbReference type="OrthoDB" id="1562405at2759"/>
<evidence type="ECO:0000313" key="3">
    <source>
        <dbReference type="Proteomes" id="UP000281553"/>
    </source>
</evidence>
<gene>
    <name evidence="2" type="ORF">DILT_LOCUS16248</name>
</gene>
<reference evidence="2 3" key="1">
    <citation type="submission" date="2018-11" db="EMBL/GenBank/DDBJ databases">
        <authorList>
            <consortium name="Pathogen Informatics"/>
        </authorList>
    </citation>
    <scope>NUCLEOTIDE SEQUENCE [LARGE SCALE GENOMIC DNA]</scope>
</reference>
<dbReference type="SMART" id="SM01214">
    <property type="entry name" value="Fmp27_GFWDK"/>
    <property type="match status" value="1"/>
</dbReference>
<dbReference type="EMBL" id="UYRU01083830">
    <property type="protein sequence ID" value="VDN33489.1"/>
    <property type="molecule type" value="Genomic_DNA"/>
</dbReference>
<organism evidence="2 3">
    <name type="scientific">Dibothriocephalus latus</name>
    <name type="common">Fish tapeworm</name>
    <name type="synonym">Diphyllobothrium latum</name>
    <dbReference type="NCBI Taxonomy" id="60516"/>
    <lineage>
        <taxon>Eukaryota</taxon>
        <taxon>Metazoa</taxon>
        <taxon>Spiralia</taxon>
        <taxon>Lophotrochozoa</taxon>
        <taxon>Platyhelminthes</taxon>
        <taxon>Cestoda</taxon>
        <taxon>Eucestoda</taxon>
        <taxon>Diphyllobothriidea</taxon>
        <taxon>Diphyllobothriidae</taxon>
        <taxon>Dibothriocephalus</taxon>
    </lineage>
</organism>
<dbReference type="PANTHER" id="PTHR15678:SF6">
    <property type="entry name" value="BRIDGE-LIKE LIPID TRANSFER PROTEIN FAMILY MEMBER 2"/>
    <property type="match status" value="1"/>
</dbReference>
<dbReference type="PANTHER" id="PTHR15678">
    <property type="entry name" value="ANTIGEN MLAA-22-RELATED"/>
    <property type="match status" value="1"/>
</dbReference>
<accession>A0A3P7QVR1</accession>
<proteinExistence type="predicted"/>
<sequence>MTPNKFFYDFNAATSSLVLLPLPPSQPPTSLPPSSPYYLYTDMREFAVCYGSNWEPTFAWLNLRLDDIRRSSQDPSKPPLGWWDRIRLNYHGRLGFACGRMIWLYPTSLDPYNSAGRTDGGRPRCFLYTNVLKLFDRLKMCLTRVSRPIRKGAVFSCIKPKKPLFGQLLQ</sequence>
<feature type="domain" description="FMP27/BLTP2/Hobbit GFWDK motif-containing RBG unit" evidence="1">
    <location>
        <begin position="8"/>
        <end position="114"/>
    </location>
</feature>
<dbReference type="InterPro" id="IPR045167">
    <property type="entry name" value="Hobbit"/>
</dbReference>
<dbReference type="Pfam" id="PF10344">
    <property type="entry name" value="Hobbit"/>
    <property type="match status" value="1"/>
</dbReference>
<dbReference type="AlphaFoldDB" id="A0A3P7QVR1"/>
<keyword evidence="3" id="KW-1185">Reference proteome</keyword>
<protein>
    <recommendedName>
        <fullName evidence="1">FMP27/BLTP2/Hobbit GFWDK motif-containing RBG unit domain-containing protein</fullName>
    </recommendedName>
</protein>
<evidence type="ECO:0000313" key="2">
    <source>
        <dbReference type="EMBL" id="VDN33489.1"/>
    </source>
</evidence>
<name>A0A3P7QVR1_DIBLA</name>
<dbReference type="InterPro" id="IPR019441">
    <property type="entry name" value="FMP27/BLTP2/Hobbit_GFWDK_RBG"/>
</dbReference>